<dbReference type="InterPro" id="IPR015815">
    <property type="entry name" value="HIBADH-related"/>
</dbReference>
<feature type="active site" evidence="4">
    <location>
        <position position="176"/>
    </location>
</feature>
<dbReference type="EMBL" id="BMJJ01000001">
    <property type="protein sequence ID" value="GGD05044.1"/>
    <property type="molecule type" value="Genomic_DNA"/>
</dbReference>
<dbReference type="AlphaFoldDB" id="A0A916XSP1"/>
<dbReference type="SUPFAM" id="SSF51735">
    <property type="entry name" value="NAD(P)-binding Rossmann-fold domains"/>
    <property type="match status" value="1"/>
</dbReference>
<evidence type="ECO:0000256" key="4">
    <source>
        <dbReference type="PIRSR" id="PIRSR000103-1"/>
    </source>
</evidence>
<keyword evidence="8" id="KW-1185">Reference proteome</keyword>
<dbReference type="InterPro" id="IPR036291">
    <property type="entry name" value="NAD(P)-bd_dom_sf"/>
</dbReference>
<evidence type="ECO:0000313" key="8">
    <source>
        <dbReference type="Proteomes" id="UP000613160"/>
    </source>
</evidence>
<proteinExistence type="inferred from homology"/>
<reference evidence="7" key="1">
    <citation type="journal article" date="2014" name="Int. J. Syst. Evol. Microbiol.">
        <title>Complete genome sequence of Corynebacterium casei LMG S-19264T (=DSM 44701T), isolated from a smear-ripened cheese.</title>
        <authorList>
            <consortium name="US DOE Joint Genome Institute (JGI-PGF)"/>
            <person name="Walter F."/>
            <person name="Albersmeier A."/>
            <person name="Kalinowski J."/>
            <person name="Ruckert C."/>
        </authorList>
    </citation>
    <scope>NUCLEOTIDE SEQUENCE</scope>
    <source>
        <strain evidence="7">CGMCC 1.15493</strain>
    </source>
</reference>
<accession>A0A916XSP1</accession>
<evidence type="ECO:0000313" key="7">
    <source>
        <dbReference type="EMBL" id="GGD05044.1"/>
    </source>
</evidence>
<dbReference type="PANTHER" id="PTHR43060:SF15">
    <property type="entry name" value="3-HYDROXYISOBUTYRATE DEHYDROGENASE-LIKE 1, MITOCHONDRIAL-RELATED"/>
    <property type="match status" value="1"/>
</dbReference>
<dbReference type="Gene3D" id="3.40.50.720">
    <property type="entry name" value="NAD(P)-binding Rossmann-like Domain"/>
    <property type="match status" value="1"/>
</dbReference>
<organism evidence="7 8">
    <name type="scientific">Aureimonas glaciei</name>
    <dbReference type="NCBI Taxonomy" id="1776957"/>
    <lineage>
        <taxon>Bacteria</taxon>
        <taxon>Pseudomonadati</taxon>
        <taxon>Pseudomonadota</taxon>
        <taxon>Alphaproteobacteria</taxon>
        <taxon>Hyphomicrobiales</taxon>
        <taxon>Aurantimonadaceae</taxon>
        <taxon>Aureimonas</taxon>
    </lineage>
</organism>
<dbReference type="PROSITE" id="PS00895">
    <property type="entry name" value="3_HYDROXYISOBUT_DH"/>
    <property type="match status" value="1"/>
</dbReference>
<reference evidence="7" key="2">
    <citation type="submission" date="2020-09" db="EMBL/GenBank/DDBJ databases">
        <authorList>
            <person name="Sun Q."/>
            <person name="Zhou Y."/>
        </authorList>
    </citation>
    <scope>NUCLEOTIDE SEQUENCE</scope>
    <source>
        <strain evidence="7">CGMCC 1.15493</strain>
    </source>
</reference>
<dbReference type="GO" id="GO:0051287">
    <property type="term" value="F:NAD binding"/>
    <property type="evidence" value="ECO:0007669"/>
    <property type="project" value="InterPro"/>
</dbReference>
<dbReference type="InterPro" id="IPR006115">
    <property type="entry name" value="6PGDH_NADP-bd"/>
</dbReference>
<dbReference type="PANTHER" id="PTHR43060">
    <property type="entry name" value="3-HYDROXYISOBUTYRATE DEHYDROGENASE-LIKE 1, MITOCHONDRIAL-RELATED"/>
    <property type="match status" value="1"/>
</dbReference>
<dbReference type="GO" id="GO:0016054">
    <property type="term" value="P:organic acid catabolic process"/>
    <property type="evidence" value="ECO:0007669"/>
    <property type="project" value="UniProtKB-ARBA"/>
</dbReference>
<dbReference type="Pfam" id="PF03446">
    <property type="entry name" value="NAD_binding_2"/>
    <property type="match status" value="1"/>
</dbReference>
<dbReference type="InterPro" id="IPR013328">
    <property type="entry name" value="6PGD_dom2"/>
</dbReference>
<dbReference type="SUPFAM" id="SSF48179">
    <property type="entry name" value="6-phosphogluconate dehydrogenase C-terminal domain-like"/>
    <property type="match status" value="1"/>
</dbReference>
<keyword evidence="3" id="KW-0520">NAD</keyword>
<feature type="domain" description="6-phosphogluconate dehydrogenase NADP-binding" evidence="5">
    <location>
        <begin position="8"/>
        <end position="167"/>
    </location>
</feature>
<comment type="caution">
    <text evidence="7">The sequence shown here is derived from an EMBL/GenBank/DDBJ whole genome shotgun (WGS) entry which is preliminary data.</text>
</comment>
<dbReference type="Gene3D" id="1.10.1040.10">
    <property type="entry name" value="N-(1-d-carboxylethyl)-l-norvaline Dehydrogenase, domain 2"/>
    <property type="match status" value="1"/>
</dbReference>
<name>A0A916XSP1_9HYPH</name>
<dbReference type="GO" id="GO:0016491">
    <property type="term" value="F:oxidoreductase activity"/>
    <property type="evidence" value="ECO:0007669"/>
    <property type="project" value="UniProtKB-KW"/>
</dbReference>
<dbReference type="RefSeq" id="WP_188848952.1">
    <property type="nucleotide sequence ID" value="NZ_BMJJ01000001.1"/>
</dbReference>
<dbReference type="InterPro" id="IPR008927">
    <property type="entry name" value="6-PGluconate_DH-like_C_sf"/>
</dbReference>
<keyword evidence="2" id="KW-0560">Oxidoreductase</keyword>
<protein>
    <submittedName>
        <fullName evidence="7">Tartronate semialdehyde reductase</fullName>
    </submittedName>
</protein>
<gene>
    <name evidence="7" type="ORF">GCM10011335_04880</name>
</gene>
<evidence type="ECO:0000256" key="2">
    <source>
        <dbReference type="ARBA" id="ARBA00023002"/>
    </source>
</evidence>
<evidence type="ECO:0000259" key="5">
    <source>
        <dbReference type="Pfam" id="PF03446"/>
    </source>
</evidence>
<dbReference type="InterPro" id="IPR029154">
    <property type="entry name" value="HIBADH-like_NADP-bd"/>
</dbReference>
<dbReference type="GO" id="GO:0050661">
    <property type="term" value="F:NADP binding"/>
    <property type="evidence" value="ECO:0007669"/>
    <property type="project" value="InterPro"/>
</dbReference>
<dbReference type="Proteomes" id="UP000613160">
    <property type="component" value="Unassembled WGS sequence"/>
</dbReference>
<dbReference type="PIRSF" id="PIRSF000103">
    <property type="entry name" value="HIBADH"/>
    <property type="match status" value="1"/>
</dbReference>
<dbReference type="Pfam" id="PF14833">
    <property type="entry name" value="NAD_binding_11"/>
    <property type="match status" value="1"/>
</dbReference>
<evidence type="ECO:0000259" key="6">
    <source>
        <dbReference type="Pfam" id="PF14833"/>
    </source>
</evidence>
<comment type="similarity">
    <text evidence="1">Belongs to the HIBADH-related family.</text>
</comment>
<dbReference type="InterPro" id="IPR002204">
    <property type="entry name" value="3-OH-isobutyrate_DH-rel_CS"/>
</dbReference>
<evidence type="ECO:0000256" key="1">
    <source>
        <dbReference type="ARBA" id="ARBA00009080"/>
    </source>
</evidence>
<evidence type="ECO:0000256" key="3">
    <source>
        <dbReference type="ARBA" id="ARBA00023027"/>
    </source>
</evidence>
<sequence length="307" mass="31194">MTEKTTGRVGFIGLGTMGREMARNLIEAGHALTVYDVDGAAIAGLVAKGAKAAASVAEAATGVDIVITMLPDTPHVEEVVRAPGGLLHTIPSGGLFVDMSTISAGATRTLAADLAAAGISMLDAPVSGGPLGAKNAALSIMVGGETEAVARARPYLEGMGTTISHVGIAGAGQTVKLCNQLVCGVNLQAICEALALGRACGVDLDQMRNVLLGGSASSWMLEKLGPAMIEGDASAGFRIDLMLKDLRLVLEMAQAQSVPLPATSLVTTQYIDARAHGEGSNGNQALFKVYDRMTGQRAGAPALDAAE</sequence>
<feature type="domain" description="3-hydroxyisobutyrate dehydrogenase-like NAD-binding" evidence="6">
    <location>
        <begin position="170"/>
        <end position="290"/>
    </location>
</feature>